<dbReference type="Proteomes" id="UP000199400">
    <property type="component" value="Unassembled WGS sequence"/>
</dbReference>
<dbReference type="Pfam" id="PF13279">
    <property type="entry name" value="4HBT_2"/>
    <property type="match status" value="1"/>
</dbReference>
<dbReference type="InterPro" id="IPR050563">
    <property type="entry name" value="4-hydroxybenzoyl-CoA_TE"/>
</dbReference>
<protein>
    <submittedName>
        <fullName evidence="3">Acyl-CoA thioester hydrolase</fullName>
    </submittedName>
</protein>
<dbReference type="PANTHER" id="PTHR31793:SF27">
    <property type="entry name" value="NOVEL THIOESTERASE SUPERFAMILY DOMAIN AND SAPOSIN A-TYPE DOMAIN CONTAINING PROTEIN (0610012H03RIK)"/>
    <property type="match status" value="1"/>
</dbReference>
<dbReference type="Gene3D" id="3.10.129.10">
    <property type="entry name" value="Hotdog Thioesterase"/>
    <property type="match status" value="1"/>
</dbReference>
<name>A0A1I2H2F2_9BACT</name>
<organism evidence="3 4">
    <name type="scientific">Nannocystis exedens</name>
    <dbReference type="NCBI Taxonomy" id="54"/>
    <lineage>
        <taxon>Bacteria</taxon>
        <taxon>Pseudomonadati</taxon>
        <taxon>Myxococcota</taxon>
        <taxon>Polyangia</taxon>
        <taxon>Nannocystales</taxon>
        <taxon>Nannocystaceae</taxon>
        <taxon>Nannocystis</taxon>
    </lineage>
</organism>
<keyword evidence="4" id="KW-1185">Reference proteome</keyword>
<evidence type="ECO:0000256" key="1">
    <source>
        <dbReference type="ARBA" id="ARBA00005953"/>
    </source>
</evidence>
<accession>A0A1I2H2F2</accession>
<dbReference type="AlphaFoldDB" id="A0A1I2H2F2"/>
<sequence>MSRLHEVSVEFEVPFHDVDILHIVWHGHYYKYMEYGRTALMRSRGLDVPDLQRLGYASLLVDSHCRYTYPLRYADRVRVDAWFVSVTPRLVVAYRIRNLNQDRCSARGQTILVTTDQEGRLLPETPDALLKYLV</sequence>
<dbReference type="RefSeq" id="WP_100793433.1">
    <property type="nucleotide sequence ID" value="NZ_FOMX01000037.1"/>
</dbReference>
<dbReference type="OrthoDB" id="9800856at2"/>
<dbReference type="EMBL" id="FOMX01000037">
    <property type="protein sequence ID" value="SFF23459.1"/>
    <property type="molecule type" value="Genomic_DNA"/>
</dbReference>
<proteinExistence type="inferred from homology"/>
<evidence type="ECO:0000313" key="4">
    <source>
        <dbReference type="Proteomes" id="UP000199400"/>
    </source>
</evidence>
<gene>
    <name evidence="3" type="ORF">SAMN02745121_07647</name>
</gene>
<keyword evidence="2 3" id="KW-0378">Hydrolase</keyword>
<comment type="similarity">
    <text evidence="1">Belongs to the 4-hydroxybenzoyl-CoA thioesterase family.</text>
</comment>
<evidence type="ECO:0000256" key="2">
    <source>
        <dbReference type="ARBA" id="ARBA00022801"/>
    </source>
</evidence>
<dbReference type="STRING" id="54.SAMN02745121_07647"/>
<dbReference type="InterPro" id="IPR029069">
    <property type="entry name" value="HotDog_dom_sf"/>
</dbReference>
<reference evidence="4" key="1">
    <citation type="submission" date="2016-10" db="EMBL/GenBank/DDBJ databases">
        <authorList>
            <person name="Varghese N."/>
            <person name="Submissions S."/>
        </authorList>
    </citation>
    <scope>NUCLEOTIDE SEQUENCE [LARGE SCALE GENOMIC DNA]</scope>
    <source>
        <strain evidence="4">ATCC 25963</strain>
    </source>
</reference>
<dbReference type="SUPFAM" id="SSF54637">
    <property type="entry name" value="Thioesterase/thiol ester dehydrase-isomerase"/>
    <property type="match status" value="1"/>
</dbReference>
<dbReference type="CDD" id="cd00586">
    <property type="entry name" value="4HBT"/>
    <property type="match status" value="1"/>
</dbReference>
<dbReference type="PANTHER" id="PTHR31793">
    <property type="entry name" value="4-HYDROXYBENZOYL-COA THIOESTERASE FAMILY MEMBER"/>
    <property type="match status" value="1"/>
</dbReference>
<dbReference type="GO" id="GO:0047617">
    <property type="term" value="F:fatty acyl-CoA hydrolase activity"/>
    <property type="evidence" value="ECO:0007669"/>
    <property type="project" value="TreeGrafter"/>
</dbReference>
<evidence type="ECO:0000313" key="3">
    <source>
        <dbReference type="EMBL" id="SFF23459.1"/>
    </source>
</evidence>